<keyword evidence="2" id="KW-0808">Transferase</keyword>
<organism evidence="2 3">
    <name type="scientific">Aquimarina hainanensis</name>
    <dbReference type="NCBI Taxonomy" id="1578017"/>
    <lineage>
        <taxon>Bacteria</taxon>
        <taxon>Pseudomonadati</taxon>
        <taxon>Bacteroidota</taxon>
        <taxon>Flavobacteriia</taxon>
        <taxon>Flavobacteriales</taxon>
        <taxon>Flavobacteriaceae</taxon>
        <taxon>Aquimarina</taxon>
    </lineage>
</organism>
<dbReference type="Proteomes" id="UP001597459">
    <property type="component" value="Unassembled WGS sequence"/>
</dbReference>
<accession>A0ABW5N8J0</accession>
<comment type="caution">
    <text evidence="2">The sequence shown here is derived from an EMBL/GenBank/DDBJ whole genome shotgun (WGS) entry which is preliminary data.</text>
</comment>
<dbReference type="EMBL" id="JBHULX010000022">
    <property type="protein sequence ID" value="MFD2591775.1"/>
    <property type="molecule type" value="Genomic_DNA"/>
</dbReference>
<dbReference type="CDD" id="cd02440">
    <property type="entry name" value="AdoMet_MTases"/>
    <property type="match status" value="1"/>
</dbReference>
<dbReference type="GO" id="GO:0032259">
    <property type="term" value="P:methylation"/>
    <property type="evidence" value="ECO:0007669"/>
    <property type="project" value="UniProtKB-KW"/>
</dbReference>
<evidence type="ECO:0000313" key="2">
    <source>
        <dbReference type="EMBL" id="MFD2591775.1"/>
    </source>
</evidence>
<dbReference type="RefSeq" id="WP_254884072.1">
    <property type="nucleotide sequence ID" value="NZ_JBHSJV010000001.1"/>
</dbReference>
<dbReference type="SUPFAM" id="SSF53335">
    <property type="entry name" value="S-adenosyl-L-methionine-dependent methyltransferases"/>
    <property type="match status" value="1"/>
</dbReference>
<dbReference type="EC" id="2.1.1.-" evidence="2"/>
<keyword evidence="2" id="KW-0489">Methyltransferase</keyword>
<protein>
    <submittedName>
        <fullName evidence="2">Class I SAM-dependent methyltransferase</fullName>
        <ecNumber evidence="2">2.1.1.-</ecNumber>
    </submittedName>
</protein>
<reference evidence="3" key="1">
    <citation type="journal article" date="2019" name="Int. J. Syst. Evol. Microbiol.">
        <title>The Global Catalogue of Microorganisms (GCM) 10K type strain sequencing project: providing services to taxonomists for standard genome sequencing and annotation.</title>
        <authorList>
            <consortium name="The Broad Institute Genomics Platform"/>
            <consortium name="The Broad Institute Genome Sequencing Center for Infectious Disease"/>
            <person name="Wu L."/>
            <person name="Ma J."/>
        </authorList>
    </citation>
    <scope>NUCLEOTIDE SEQUENCE [LARGE SCALE GENOMIC DNA]</scope>
    <source>
        <strain evidence="3">KCTC 42423</strain>
    </source>
</reference>
<dbReference type="InterPro" id="IPR029063">
    <property type="entry name" value="SAM-dependent_MTases_sf"/>
</dbReference>
<proteinExistence type="predicted"/>
<dbReference type="Gene3D" id="3.40.50.150">
    <property type="entry name" value="Vaccinia Virus protein VP39"/>
    <property type="match status" value="1"/>
</dbReference>
<evidence type="ECO:0000259" key="1">
    <source>
        <dbReference type="Pfam" id="PF08241"/>
    </source>
</evidence>
<dbReference type="PANTHER" id="PTHR43861">
    <property type="entry name" value="TRANS-ACONITATE 2-METHYLTRANSFERASE-RELATED"/>
    <property type="match status" value="1"/>
</dbReference>
<dbReference type="InterPro" id="IPR013216">
    <property type="entry name" value="Methyltransf_11"/>
</dbReference>
<evidence type="ECO:0000313" key="3">
    <source>
        <dbReference type="Proteomes" id="UP001597459"/>
    </source>
</evidence>
<keyword evidence="3" id="KW-1185">Reference proteome</keyword>
<feature type="domain" description="Methyltransferase type 11" evidence="1">
    <location>
        <begin position="43"/>
        <end position="137"/>
    </location>
</feature>
<gene>
    <name evidence="2" type="ORF">ACFSTE_13125</name>
</gene>
<dbReference type="PANTHER" id="PTHR43861:SF1">
    <property type="entry name" value="TRANS-ACONITATE 2-METHYLTRANSFERASE"/>
    <property type="match status" value="1"/>
</dbReference>
<dbReference type="GO" id="GO:0008168">
    <property type="term" value="F:methyltransferase activity"/>
    <property type="evidence" value="ECO:0007669"/>
    <property type="project" value="UniProtKB-KW"/>
</dbReference>
<dbReference type="Pfam" id="PF08241">
    <property type="entry name" value="Methyltransf_11"/>
    <property type="match status" value="1"/>
</dbReference>
<sequence length="211" mass="24436">MMNTENAYNLWASHYDDMPNKTRDLEKTAALTTLQSKEYPFILELGCGTGKNTTWLRHKATQLTALDFSVEMLRKAEEKIKDNNVLFVQSDLTKVWPVADNTFDLISCSLTLEHIQDIDFIFRQAVQKLQKNGLFFLCELHPFKQYSGSKARFTDKGQLNILQCFTHHVSEYTDCAIRNGFSIEKIDEWFDADDTTTLPRLISFVFRKTTV</sequence>
<name>A0ABW5N8J0_9FLAO</name>